<dbReference type="EMBL" id="JBEXAC010000001">
    <property type="protein sequence ID" value="MET6997080.1"/>
    <property type="molecule type" value="Genomic_DNA"/>
</dbReference>
<feature type="domain" description="Band 7" evidence="7">
    <location>
        <begin position="24"/>
        <end position="197"/>
    </location>
</feature>
<dbReference type="SMART" id="SM00244">
    <property type="entry name" value="PHB"/>
    <property type="match status" value="1"/>
</dbReference>
<keyword evidence="6" id="KW-1133">Transmembrane helix</keyword>
<dbReference type="Gene3D" id="3.30.479.30">
    <property type="entry name" value="Band 7 domain"/>
    <property type="match status" value="1"/>
</dbReference>
<evidence type="ECO:0000256" key="6">
    <source>
        <dbReference type="SAM" id="Phobius"/>
    </source>
</evidence>
<dbReference type="CDD" id="cd03399">
    <property type="entry name" value="SPFH_flotillin"/>
    <property type="match status" value="1"/>
</dbReference>
<sequence length="523" mass="56971">MDYILIAIVVAVVFVFAILYSLFKRYKRCPSDSILVVYGKVGKGPDGSHSARCIHGGAAFIWPVIQDYSFIDLTPISIEVNLTNALSRQNIRVDVPSRFMVAISTEPGVMTNAAERLLGLQRPQIHDLAKDIIFGQLRLVVATMDIEEINSNRDKFLANVASNVEAEIKKIGMKLINVNVTDIKDESGYIEALGKEAAAKAINEAKKSVAEQEKMGEIGKAEADREKDITIQTTLKNRDVSIAETQKDRDTQIAEANKDKAILIAAANRDEAIGRAEAERDTRIKASEANALAVQGENIARIQVANSESERREKEAEASKRAVAAEKIQSAKALEESYVAEQKAEQARAEKERASQNANIVVSAEIQKQKAIIEAQAEAEKIRERAKGEADAIFAKMEAEAKGMFEILTKQAEGLDRIVKAAGDNAKDAVLLLVADKLPELVKMQTEAIKNIKIDKVTVWEGGGANGQNGHSSTANFISGLYKSVPPLQDMFNMAGMDLPAFMGTKKENAAEAAETTTVTTVE</sequence>
<comment type="similarity">
    <text evidence="3">Belongs to the band 7/mec-2 family. Flotillin subfamily.</text>
</comment>
<evidence type="ECO:0000256" key="4">
    <source>
        <dbReference type="ARBA" id="ARBA00022475"/>
    </source>
</evidence>
<evidence type="ECO:0000259" key="7">
    <source>
        <dbReference type="SMART" id="SM00244"/>
    </source>
</evidence>
<name>A0ABV2T228_9BACT</name>
<evidence type="ECO:0000256" key="2">
    <source>
        <dbReference type="ARBA" id="ARBA00004236"/>
    </source>
</evidence>
<keyword evidence="9" id="KW-1185">Reference proteome</keyword>
<accession>A0ABV2T228</accession>
<comment type="caution">
    <text evidence="8">The sequence shown here is derived from an EMBL/GenBank/DDBJ whole genome shotgun (WGS) entry which is preliminary data.</text>
</comment>
<evidence type="ECO:0000313" key="8">
    <source>
        <dbReference type="EMBL" id="MET6997080.1"/>
    </source>
</evidence>
<keyword evidence="5 6" id="KW-0472">Membrane</keyword>
<protein>
    <submittedName>
        <fullName evidence="8">SPFH domain-containing protein</fullName>
    </submittedName>
</protein>
<evidence type="ECO:0000256" key="3">
    <source>
        <dbReference type="ARBA" id="ARBA00007161"/>
    </source>
</evidence>
<dbReference type="InterPro" id="IPR036013">
    <property type="entry name" value="Band_7/SPFH_dom_sf"/>
</dbReference>
<comment type="subcellular location">
    <subcellularLocation>
        <location evidence="2">Cell membrane</location>
    </subcellularLocation>
    <subcellularLocation>
        <location evidence="1">Membrane</location>
        <topology evidence="1">Single-pass membrane protein</topology>
    </subcellularLocation>
</comment>
<organism evidence="8 9">
    <name type="scientific">Chitinophaga defluvii</name>
    <dbReference type="NCBI Taxonomy" id="3163343"/>
    <lineage>
        <taxon>Bacteria</taxon>
        <taxon>Pseudomonadati</taxon>
        <taxon>Bacteroidota</taxon>
        <taxon>Chitinophagia</taxon>
        <taxon>Chitinophagales</taxon>
        <taxon>Chitinophagaceae</taxon>
        <taxon>Chitinophaga</taxon>
    </lineage>
</organism>
<reference evidence="8 9" key="1">
    <citation type="submission" date="2024-06" db="EMBL/GenBank/DDBJ databases">
        <title>Chitinophaga defluvii sp. nov., isolated from municipal sewage.</title>
        <authorList>
            <person name="Zhang L."/>
        </authorList>
    </citation>
    <scope>NUCLEOTIDE SEQUENCE [LARGE SCALE GENOMIC DNA]</scope>
    <source>
        <strain evidence="8 9">H8</strain>
    </source>
</reference>
<dbReference type="SUPFAM" id="SSF117892">
    <property type="entry name" value="Band 7/SPFH domain"/>
    <property type="match status" value="1"/>
</dbReference>
<keyword evidence="4" id="KW-1003">Cell membrane</keyword>
<dbReference type="InterPro" id="IPR001107">
    <property type="entry name" value="Band_7"/>
</dbReference>
<dbReference type="RefSeq" id="WP_354659720.1">
    <property type="nucleotide sequence ID" value="NZ_JBEXAC010000001.1"/>
</dbReference>
<feature type="transmembrane region" description="Helical" evidence="6">
    <location>
        <begin position="6"/>
        <end position="23"/>
    </location>
</feature>
<evidence type="ECO:0000256" key="1">
    <source>
        <dbReference type="ARBA" id="ARBA00004167"/>
    </source>
</evidence>
<keyword evidence="6" id="KW-0812">Transmembrane</keyword>
<dbReference type="Proteomes" id="UP001549749">
    <property type="component" value="Unassembled WGS sequence"/>
</dbReference>
<dbReference type="Pfam" id="PF01145">
    <property type="entry name" value="Band_7"/>
    <property type="match status" value="1"/>
</dbReference>
<evidence type="ECO:0000313" key="9">
    <source>
        <dbReference type="Proteomes" id="UP001549749"/>
    </source>
</evidence>
<dbReference type="InterPro" id="IPR027705">
    <property type="entry name" value="Flotillin_fam"/>
</dbReference>
<gene>
    <name evidence="8" type="ORF">ABR189_06855</name>
</gene>
<evidence type="ECO:0000256" key="5">
    <source>
        <dbReference type="ARBA" id="ARBA00023136"/>
    </source>
</evidence>
<proteinExistence type="inferred from homology"/>
<dbReference type="PANTHER" id="PTHR13806">
    <property type="entry name" value="FLOTILLIN-RELATED"/>
    <property type="match status" value="1"/>
</dbReference>
<dbReference type="PANTHER" id="PTHR13806:SF31">
    <property type="entry name" value="FLOTILLIN-LIKE PROTEIN 1-RELATED"/>
    <property type="match status" value="1"/>
</dbReference>